<dbReference type="PROSITE" id="PS50293">
    <property type="entry name" value="TPR_REGION"/>
    <property type="match status" value="1"/>
</dbReference>
<dbReference type="SMART" id="SM00028">
    <property type="entry name" value="TPR"/>
    <property type="match status" value="8"/>
</dbReference>
<dbReference type="RefSeq" id="WP_184799790.1">
    <property type="nucleotide sequence ID" value="NZ_JACIIZ010000004.1"/>
</dbReference>
<dbReference type="Pfam" id="PF07721">
    <property type="entry name" value="TPR_4"/>
    <property type="match status" value="1"/>
</dbReference>
<keyword evidence="1" id="KW-0802">TPR repeat</keyword>
<keyword evidence="3" id="KW-1185">Reference proteome</keyword>
<name>A0A7X0EC60_9PROT</name>
<evidence type="ECO:0000313" key="2">
    <source>
        <dbReference type="EMBL" id="MBB6251382.1"/>
    </source>
</evidence>
<reference evidence="2 3" key="1">
    <citation type="submission" date="2020-08" db="EMBL/GenBank/DDBJ databases">
        <title>Genomic Encyclopedia of Type Strains, Phase IV (KMG-IV): sequencing the most valuable type-strain genomes for metagenomic binning, comparative biology and taxonomic classification.</title>
        <authorList>
            <person name="Goeker M."/>
        </authorList>
    </citation>
    <scope>NUCLEOTIDE SEQUENCE [LARGE SCALE GENOMIC DNA]</scope>
    <source>
        <strain evidence="2 3">DSM 22198</strain>
    </source>
</reference>
<evidence type="ECO:0000256" key="1">
    <source>
        <dbReference type="PROSITE-ProRule" id="PRU00339"/>
    </source>
</evidence>
<dbReference type="Gene3D" id="3.40.50.2000">
    <property type="entry name" value="Glycogen Phosphorylase B"/>
    <property type="match status" value="1"/>
</dbReference>
<dbReference type="InterPro" id="IPR011717">
    <property type="entry name" value="TPR-4"/>
</dbReference>
<comment type="caution">
    <text evidence="2">The sequence shown here is derived from an EMBL/GenBank/DDBJ whole genome shotgun (WGS) entry which is preliminary data.</text>
</comment>
<evidence type="ECO:0000313" key="3">
    <source>
        <dbReference type="Proteomes" id="UP000539175"/>
    </source>
</evidence>
<dbReference type="Pfam" id="PF14559">
    <property type="entry name" value="TPR_19"/>
    <property type="match status" value="2"/>
</dbReference>
<dbReference type="PROSITE" id="PS50005">
    <property type="entry name" value="TPR"/>
    <property type="match status" value="2"/>
</dbReference>
<dbReference type="Proteomes" id="UP000539175">
    <property type="component" value="Unassembled WGS sequence"/>
</dbReference>
<sequence>MTIPILTRARAAVAAGRAAEAESLYRQALAGPEAAAACRGLADLLALQNRLEEAASLYERARAQAPLDGPGWLALSLVHVALGREAEALAAAEHAAALLPADATAWATVAERRRRAGRMAEAGAAYAHLAAVPGVPASLAADAENGLAMVARHDGRAKAAEAHWRRAITLDPTFAGAYANLGNLLLNQRNLPRALSALRRCLELDPTQGSARMDLALVLKGLGRGDEAEAALRQVLAEAGANQRLANDAGFNLARLLLLRGPGDEAWTLNESRWKASSFPSVRRSFPVPVWRGDNLLGRTLLLWGEQGLGDEIMFASQVPDLAAGLSEAVRAAGTAILLECDARLVPLFARSFAPVTVVGRPPQGPGEDQADHRTRTATAQLPTGSLARYCRPHLSSFRGARPYLTPDPDRTAFWSGRVGALGPGLKVGICWTSGLITADRAASYGGLEDWMPLAKVPGIHLINLQYNRDAVVEELSRAQSRGLALTDWHDLDLKNDLDGTAALISALDLVVTAPTSIGELAAALGVPTWRLSNPRDDWSALGTAVRPWFPAMRVIPPIGGETLAVTLRRVAGELRRLAAPVDAPVPAPTLAQALALHQNGQVAQAEAAYRRLLTDARDQTRGDTLHLLGLLLHQTGRTAEAEPLLREVLQAEPGFFEAWNSLGAVLLALGRRDEAADAWRAALRLNPGYDKAAANLGRLMSGP</sequence>
<organism evidence="2 3">
    <name type="scientific">Nitrospirillum iridis</name>
    <dbReference type="NCBI Taxonomy" id="765888"/>
    <lineage>
        <taxon>Bacteria</taxon>
        <taxon>Pseudomonadati</taxon>
        <taxon>Pseudomonadota</taxon>
        <taxon>Alphaproteobacteria</taxon>
        <taxon>Rhodospirillales</taxon>
        <taxon>Azospirillaceae</taxon>
        <taxon>Nitrospirillum</taxon>
    </lineage>
</organism>
<dbReference type="PANTHER" id="PTHR44809">
    <property type="match status" value="1"/>
</dbReference>
<gene>
    <name evidence="2" type="ORF">FHS74_001927</name>
</gene>
<dbReference type="SUPFAM" id="SSF53756">
    <property type="entry name" value="UDP-Glycosyltransferase/glycogen phosphorylase"/>
    <property type="match status" value="1"/>
</dbReference>
<feature type="repeat" description="TPR" evidence="1">
    <location>
        <begin position="175"/>
        <end position="208"/>
    </location>
</feature>
<protein>
    <submittedName>
        <fullName evidence="2">Tetratricopeptide (TPR) repeat protein</fullName>
    </submittedName>
</protein>
<dbReference type="Gene3D" id="1.25.40.10">
    <property type="entry name" value="Tetratricopeptide repeat domain"/>
    <property type="match status" value="3"/>
</dbReference>
<dbReference type="InterPro" id="IPR019734">
    <property type="entry name" value="TPR_rpt"/>
</dbReference>
<dbReference type="EMBL" id="JACIIZ010000004">
    <property type="protein sequence ID" value="MBB6251382.1"/>
    <property type="molecule type" value="Genomic_DNA"/>
</dbReference>
<accession>A0A7X0EC60</accession>
<dbReference type="PANTHER" id="PTHR44809:SF1">
    <property type="entry name" value="PROTEIN O-MANNOSYL-TRANSFERASE TMTC1"/>
    <property type="match status" value="1"/>
</dbReference>
<feature type="repeat" description="TPR" evidence="1">
    <location>
        <begin position="657"/>
        <end position="690"/>
    </location>
</feature>
<dbReference type="GO" id="GO:0042802">
    <property type="term" value="F:identical protein binding"/>
    <property type="evidence" value="ECO:0007669"/>
    <property type="project" value="InterPro"/>
</dbReference>
<dbReference type="SUPFAM" id="SSF48452">
    <property type="entry name" value="TPR-like"/>
    <property type="match status" value="2"/>
</dbReference>
<proteinExistence type="predicted"/>
<dbReference type="AlphaFoldDB" id="A0A7X0EC60"/>
<dbReference type="Pfam" id="PF13432">
    <property type="entry name" value="TPR_16"/>
    <property type="match status" value="1"/>
</dbReference>
<dbReference type="InterPro" id="IPR052943">
    <property type="entry name" value="TMTC_O-mannosyl-trnsfr"/>
</dbReference>
<dbReference type="InterPro" id="IPR011990">
    <property type="entry name" value="TPR-like_helical_dom_sf"/>
</dbReference>